<protein>
    <submittedName>
        <fullName evidence="2">Uncharacterized protein</fullName>
    </submittedName>
</protein>
<accession>A0A8H7K893</accession>
<dbReference type="Gene3D" id="3.40.50.720">
    <property type="entry name" value="NAD(P)-binding Rossmann-like Domain"/>
    <property type="match status" value="1"/>
</dbReference>
<sequence length="310" mass="33654">MPEEVHTGRELYRQVQRPPHLQTTGFYFTSKTHRDTYPAIDPSKRDFTGKYVFITGASKGIGEQIALSYASAGAAGIGVGARSDLSVLVPKIEAAAVAAGKSAPKVVPVTLDVTDEASVGAAAKTISESFPRLDVLVNNAGYLEIRSRIKDSDPEEWWKTWTVNVKGPYLVTRALLPFIIEKGGDKIVVNLSSIAAHLTAPGGSAYQTSKLAVQRFTEFLDVDHGPDGILTFGIHPGGILTDMGKRLPAARHAALTETPKLPADTIVFLTETRREWLAGRYLSATWDVEELLSKEEEVVGGDKLKVRMRV</sequence>
<dbReference type="EMBL" id="JADCTT010000010">
    <property type="protein sequence ID" value="KAF9747548.1"/>
    <property type="molecule type" value="Genomic_DNA"/>
</dbReference>
<comment type="caution">
    <text evidence="2">The sequence shown here is derived from an EMBL/GenBank/DDBJ whole genome shotgun (WGS) entry which is preliminary data.</text>
</comment>
<dbReference type="AlphaFoldDB" id="A0A8H7K893"/>
<proteinExistence type="inferred from homology"/>
<reference evidence="2" key="1">
    <citation type="submission" date="2020-10" db="EMBL/GenBank/DDBJ databases">
        <title>High-Quality Genome Resource of Clonostachys rosea strain S41 by Oxford Nanopore Long-Read Sequencing.</title>
        <authorList>
            <person name="Wang H."/>
        </authorList>
    </citation>
    <scope>NUCLEOTIDE SEQUENCE</scope>
    <source>
        <strain evidence="2">S41</strain>
    </source>
</reference>
<dbReference type="PANTHER" id="PTHR43975">
    <property type="entry name" value="ZGC:101858"/>
    <property type="match status" value="1"/>
</dbReference>
<comment type="similarity">
    <text evidence="1">Belongs to the short-chain dehydrogenases/reductases (SDR) family.</text>
</comment>
<dbReference type="PANTHER" id="PTHR43975:SF2">
    <property type="entry name" value="EG:BACR7A4.14 PROTEIN-RELATED"/>
    <property type="match status" value="1"/>
</dbReference>
<dbReference type="InterPro" id="IPR036291">
    <property type="entry name" value="NAD(P)-bd_dom_sf"/>
</dbReference>
<dbReference type="Proteomes" id="UP000616885">
    <property type="component" value="Unassembled WGS sequence"/>
</dbReference>
<dbReference type="Pfam" id="PF00106">
    <property type="entry name" value="adh_short"/>
    <property type="match status" value="1"/>
</dbReference>
<evidence type="ECO:0000313" key="3">
    <source>
        <dbReference type="Proteomes" id="UP000616885"/>
    </source>
</evidence>
<dbReference type="PRINTS" id="PR00081">
    <property type="entry name" value="GDHRDH"/>
</dbReference>
<organism evidence="2 3">
    <name type="scientific">Bionectria ochroleuca</name>
    <name type="common">Gliocladium roseum</name>
    <dbReference type="NCBI Taxonomy" id="29856"/>
    <lineage>
        <taxon>Eukaryota</taxon>
        <taxon>Fungi</taxon>
        <taxon>Dikarya</taxon>
        <taxon>Ascomycota</taxon>
        <taxon>Pezizomycotina</taxon>
        <taxon>Sordariomycetes</taxon>
        <taxon>Hypocreomycetidae</taxon>
        <taxon>Hypocreales</taxon>
        <taxon>Bionectriaceae</taxon>
        <taxon>Clonostachys</taxon>
    </lineage>
</organism>
<evidence type="ECO:0000313" key="2">
    <source>
        <dbReference type="EMBL" id="KAF9747548.1"/>
    </source>
</evidence>
<dbReference type="InterPro" id="IPR002347">
    <property type="entry name" value="SDR_fam"/>
</dbReference>
<dbReference type="CDD" id="cd05233">
    <property type="entry name" value="SDR_c"/>
    <property type="match status" value="1"/>
</dbReference>
<dbReference type="SUPFAM" id="SSF51735">
    <property type="entry name" value="NAD(P)-binding Rossmann-fold domains"/>
    <property type="match status" value="1"/>
</dbReference>
<evidence type="ECO:0000256" key="1">
    <source>
        <dbReference type="RuleBase" id="RU000363"/>
    </source>
</evidence>
<gene>
    <name evidence="2" type="ORF">IM811_002882</name>
</gene>
<name>A0A8H7K893_BIOOC</name>
<dbReference type="PRINTS" id="PR00080">
    <property type="entry name" value="SDRFAMILY"/>
</dbReference>